<reference evidence="4" key="1">
    <citation type="submission" date="2022-04" db="EMBL/GenBank/DDBJ databases">
        <title>Roseomonas acroporae sp. nov., isolated from coral Acropora digitifera.</title>
        <authorList>
            <person name="Sun H."/>
        </authorList>
    </citation>
    <scope>NUCLEOTIDE SEQUENCE</scope>
    <source>
        <strain evidence="4">NAR14</strain>
    </source>
</reference>
<organism evidence="4 5">
    <name type="scientific">Roseomonas acroporae</name>
    <dbReference type="NCBI Taxonomy" id="2937791"/>
    <lineage>
        <taxon>Bacteria</taxon>
        <taxon>Pseudomonadati</taxon>
        <taxon>Pseudomonadota</taxon>
        <taxon>Alphaproteobacteria</taxon>
        <taxon>Acetobacterales</taxon>
        <taxon>Roseomonadaceae</taxon>
        <taxon>Roseomonas</taxon>
    </lineage>
</organism>
<dbReference type="AlphaFoldDB" id="A0A9X1Y817"/>
<dbReference type="Pfam" id="PF03401">
    <property type="entry name" value="TctC"/>
    <property type="match status" value="1"/>
</dbReference>
<comment type="similarity">
    <text evidence="1">Belongs to the UPF0065 (bug) family.</text>
</comment>
<gene>
    <name evidence="4" type="ORF">M0638_12455</name>
</gene>
<comment type="caution">
    <text evidence="4">The sequence shown here is derived from an EMBL/GenBank/DDBJ whole genome shotgun (WGS) entry which is preliminary data.</text>
</comment>
<proteinExistence type="inferred from homology"/>
<feature type="compositionally biased region" description="Basic and acidic residues" evidence="2">
    <location>
        <begin position="310"/>
        <end position="324"/>
    </location>
</feature>
<dbReference type="InterPro" id="IPR042100">
    <property type="entry name" value="Bug_dom1"/>
</dbReference>
<keyword evidence="3" id="KW-0732">Signal</keyword>
<dbReference type="RefSeq" id="WP_248667314.1">
    <property type="nucleotide sequence ID" value="NZ_JALPRX010000050.1"/>
</dbReference>
<dbReference type="Gene3D" id="3.40.190.10">
    <property type="entry name" value="Periplasmic binding protein-like II"/>
    <property type="match status" value="1"/>
</dbReference>
<evidence type="ECO:0000313" key="4">
    <source>
        <dbReference type="EMBL" id="MCK8785196.1"/>
    </source>
</evidence>
<name>A0A9X1Y817_9PROT</name>
<accession>A0A9X1Y817</accession>
<feature type="region of interest" description="Disordered" evidence="2">
    <location>
        <begin position="305"/>
        <end position="324"/>
    </location>
</feature>
<sequence>MRRRSLLAFSAALAWAAPLLPALSRGRALAQTAGQPAGQAEARPIRLVVPFPAGGATDAMARLLAPAMAARLGQNVVIDNRPGAGGVPAAELVARAAPDGLTLLLTTNSTHATGPAMAAASGTRLPYDPDRDFTPIALLAATPALVLVSATVPATDLRGFIEWARAHRGSVNYGSSGIGTIPHLTGALFNALTDLGMVHVPYRGTGGVYAELRRGDVHALFDVPLTANPNIAAGTVRALATTGAARSPLAPDVPTAAEAGVPGYVVETWFGLYGPAHLPDAQRDRIGEAARAALSEPELRQRLLGVGMEPRPDGPEALRRTATEDRERWTRVVREAGIRASD</sequence>
<protein>
    <submittedName>
        <fullName evidence="4">Tripartite tricarboxylate transporter substrate-binding protein</fullName>
    </submittedName>
</protein>
<dbReference type="InterPro" id="IPR005064">
    <property type="entry name" value="BUG"/>
</dbReference>
<dbReference type="PANTHER" id="PTHR42928">
    <property type="entry name" value="TRICARBOXYLATE-BINDING PROTEIN"/>
    <property type="match status" value="1"/>
</dbReference>
<feature type="signal peptide" evidence="3">
    <location>
        <begin position="1"/>
        <end position="30"/>
    </location>
</feature>
<dbReference type="PANTHER" id="PTHR42928:SF5">
    <property type="entry name" value="BLR1237 PROTEIN"/>
    <property type="match status" value="1"/>
</dbReference>
<evidence type="ECO:0000313" key="5">
    <source>
        <dbReference type="Proteomes" id="UP001139516"/>
    </source>
</evidence>
<dbReference type="Gene3D" id="3.40.190.150">
    <property type="entry name" value="Bordetella uptake gene, domain 1"/>
    <property type="match status" value="1"/>
</dbReference>
<feature type="chain" id="PRO_5040732368" evidence="3">
    <location>
        <begin position="31"/>
        <end position="342"/>
    </location>
</feature>
<evidence type="ECO:0000256" key="2">
    <source>
        <dbReference type="SAM" id="MobiDB-lite"/>
    </source>
</evidence>
<evidence type="ECO:0000256" key="3">
    <source>
        <dbReference type="SAM" id="SignalP"/>
    </source>
</evidence>
<evidence type="ECO:0000256" key="1">
    <source>
        <dbReference type="ARBA" id="ARBA00006987"/>
    </source>
</evidence>
<keyword evidence="5" id="KW-1185">Reference proteome</keyword>
<dbReference type="PIRSF" id="PIRSF017082">
    <property type="entry name" value="YflP"/>
    <property type="match status" value="1"/>
</dbReference>
<dbReference type="EMBL" id="JALPRX010000050">
    <property type="protein sequence ID" value="MCK8785196.1"/>
    <property type="molecule type" value="Genomic_DNA"/>
</dbReference>
<dbReference type="Proteomes" id="UP001139516">
    <property type="component" value="Unassembled WGS sequence"/>
</dbReference>